<dbReference type="GO" id="GO:0005507">
    <property type="term" value="F:copper ion binding"/>
    <property type="evidence" value="ECO:0007669"/>
    <property type="project" value="InterPro"/>
</dbReference>
<dbReference type="InterPro" id="IPR003416">
    <property type="entry name" value="MgtC/SapB/SrpB/YhiD_fam"/>
</dbReference>
<dbReference type="EMBL" id="JAQMWT010000005">
    <property type="protein sequence ID" value="KAJ8614554.1"/>
    <property type="molecule type" value="Genomic_DNA"/>
</dbReference>
<dbReference type="Gene3D" id="2.60.40.420">
    <property type="entry name" value="Cupredoxins - blue copper proteins"/>
    <property type="match status" value="1"/>
</dbReference>
<dbReference type="InterPro" id="IPR008972">
    <property type="entry name" value="Cupredoxin"/>
</dbReference>
<dbReference type="Proteomes" id="UP001230188">
    <property type="component" value="Unassembled WGS sequence"/>
</dbReference>
<evidence type="ECO:0000256" key="3">
    <source>
        <dbReference type="ARBA" id="ARBA00022475"/>
    </source>
</evidence>
<evidence type="ECO:0000313" key="11">
    <source>
        <dbReference type="Proteomes" id="UP001230188"/>
    </source>
</evidence>
<accession>A0AAD7UQ47</accession>
<keyword evidence="6 7" id="KW-0472">Membrane</keyword>
<evidence type="ECO:0000256" key="2">
    <source>
        <dbReference type="ARBA" id="ARBA00010609"/>
    </source>
</evidence>
<gene>
    <name evidence="10" type="ORF">CTAYLR_000873</name>
</gene>
<keyword evidence="3" id="KW-1003">Cell membrane</keyword>
<name>A0AAD7UQ47_9STRA</name>
<dbReference type="PANTHER" id="PTHR33778:SF1">
    <property type="entry name" value="MAGNESIUM TRANSPORTER YHID-RELATED"/>
    <property type="match status" value="1"/>
</dbReference>
<keyword evidence="4 7" id="KW-0812">Transmembrane</keyword>
<comment type="similarity">
    <text evidence="2">Belongs to the multicopper oxidase family.</text>
</comment>
<comment type="subcellular location">
    <subcellularLocation>
        <location evidence="1">Cell membrane</location>
        <topology evidence="1">Multi-pass membrane protein</topology>
    </subcellularLocation>
</comment>
<dbReference type="PRINTS" id="PR01837">
    <property type="entry name" value="MGTCSAPBPROT"/>
</dbReference>
<dbReference type="InterPro" id="IPR049177">
    <property type="entry name" value="MgtC_SapB_SrpB_YhiD_N"/>
</dbReference>
<evidence type="ECO:0000259" key="9">
    <source>
        <dbReference type="Pfam" id="PF07732"/>
    </source>
</evidence>
<sequence length="407" mass="43442">MHAAALHGAPGLRCVMDSPRVLLDGRRRLPRHSRRLSVVALSTTPPASPLVVALSPQEQCVLSVRLLVAGLAGMCLGVERRRRRAQSDVGARTMTLVSVGAALFTMAGAYGFDRGDASRLASSVATGVGFIGAGVITVNSTNRIISVDGLTTASTVWCAAALGVAAGIGLTILVSVGCAIATLVLEARTLRYVAKRAMRVLANGKKKATRHRRVDGSAASSDADVQEDLGLPLRQPRAVRTSSVVTLVVEVAELCLPEKTCFLTRTYNGSIPGPTLVTQPGDRLEIQIVNTLSDKDNEARAPNNLEKLNTSNLNAHGLHVPSWQDDITTVIEPGETHTYRYDIPIWHTPGLAWWYHPHANGSSTARTAVGMFGMLAVEDDVIPSHVDEILLVVQTCPFEGELSIKDM</sequence>
<keyword evidence="11" id="KW-1185">Reference proteome</keyword>
<evidence type="ECO:0008006" key="12">
    <source>
        <dbReference type="Google" id="ProtNLM"/>
    </source>
</evidence>
<evidence type="ECO:0000313" key="10">
    <source>
        <dbReference type="EMBL" id="KAJ8614554.1"/>
    </source>
</evidence>
<feature type="transmembrane region" description="Helical" evidence="7">
    <location>
        <begin position="90"/>
        <end position="112"/>
    </location>
</feature>
<dbReference type="SUPFAM" id="SSF49503">
    <property type="entry name" value="Cupredoxins"/>
    <property type="match status" value="1"/>
</dbReference>
<feature type="transmembrane region" description="Helical" evidence="7">
    <location>
        <begin position="159"/>
        <end position="185"/>
    </location>
</feature>
<protein>
    <recommendedName>
        <fullName evidence="12">Plastocyanin-like domain-containing protein</fullName>
    </recommendedName>
</protein>
<dbReference type="Pfam" id="PF02308">
    <property type="entry name" value="MgtC"/>
    <property type="match status" value="1"/>
</dbReference>
<evidence type="ECO:0000256" key="7">
    <source>
        <dbReference type="SAM" id="Phobius"/>
    </source>
</evidence>
<dbReference type="CDD" id="cd13853">
    <property type="entry name" value="CuRO_1_Tth-MCO_like"/>
    <property type="match status" value="1"/>
</dbReference>
<proteinExistence type="inferred from homology"/>
<evidence type="ECO:0000256" key="6">
    <source>
        <dbReference type="ARBA" id="ARBA00023136"/>
    </source>
</evidence>
<comment type="caution">
    <text evidence="10">The sequence shown here is derived from an EMBL/GenBank/DDBJ whole genome shotgun (WGS) entry which is preliminary data.</text>
</comment>
<reference evidence="10" key="1">
    <citation type="submission" date="2023-01" db="EMBL/GenBank/DDBJ databases">
        <title>Metagenome sequencing of chrysophaentin producing Chrysophaeum taylorii.</title>
        <authorList>
            <person name="Davison J."/>
            <person name="Bewley C."/>
        </authorList>
    </citation>
    <scope>NUCLEOTIDE SEQUENCE</scope>
    <source>
        <strain evidence="10">NIES-1699</strain>
    </source>
</reference>
<evidence type="ECO:0000256" key="1">
    <source>
        <dbReference type="ARBA" id="ARBA00004651"/>
    </source>
</evidence>
<organism evidence="10 11">
    <name type="scientific">Chrysophaeum taylorii</name>
    <dbReference type="NCBI Taxonomy" id="2483200"/>
    <lineage>
        <taxon>Eukaryota</taxon>
        <taxon>Sar</taxon>
        <taxon>Stramenopiles</taxon>
        <taxon>Ochrophyta</taxon>
        <taxon>Pelagophyceae</taxon>
        <taxon>Pelagomonadales</taxon>
        <taxon>Pelagomonadaceae</taxon>
        <taxon>Chrysophaeum</taxon>
    </lineage>
</organism>
<feature type="domain" description="Plastocyanin-like" evidence="9">
    <location>
        <begin position="266"/>
        <end position="379"/>
    </location>
</feature>
<dbReference type="GO" id="GO:0005886">
    <property type="term" value="C:plasma membrane"/>
    <property type="evidence" value="ECO:0007669"/>
    <property type="project" value="UniProtKB-SubCell"/>
</dbReference>
<dbReference type="PANTHER" id="PTHR33778">
    <property type="entry name" value="PROTEIN MGTC"/>
    <property type="match status" value="1"/>
</dbReference>
<feature type="domain" description="MgtC/SapB/SrpB/YhiD N-terminal" evidence="8">
    <location>
        <begin position="66"/>
        <end position="187"/>
    </location>
</feature>
<dbReference type="Pfam" id="PF07732">
    <property type="entry name" value="Cu-oxidase_3"/>
    <property type="match status" value="1"/>
</dbReference>
<evidence type="ECO:0000256" key="5">
    <source>
        <dbReference type="ARBA" id="ARBA00022989"/>
    </source>
</evidence>
<keyword evidence="5 7" id="KW-1133">Transmembrane helix</keyword>
<evidence type="ECO:0000256" key="4">
    <source>
        <dbReference type="ARBA" id="ARBA00022692"/>
    </source>
</evidence>
<dbReference type="InterPro" id="IPR011707">
    <property type="entry name" value="Cu-oxidase-like_N"/>
</dbReference>
<dbReference type="AlphaFoldDB" id="A0AAD7UQ47"/>
<evidence type="ECO:0000259" key="8">
    <source>
        <dbReference type="Pfam" id="PF02308"/>
    </source>
</evidence>